<dbReference type="InterPro" id="IPR007768">
    <property type="entry name" value="Suppressor_of_fused"/>
</dbReference>
<dbReference type="InterPro" id="IPR037181">
    <property type="entry name" value="SUFU_N"/>
</dbReference>
<evidence type="ECO:0000313" key="2">
    <source>
        <dbReference type="EMBL" id="GIG98282.1"/>
    </source>
</evidence>
<proteinExistence type="predicted"/>
<gene>
    <name evidence="2" type="ORF">Pma05_48550</name>
</gene>
<dbReference type="Proteomes" id="UP000621500">
    <property type="component" value="Unassembled WGS sequence"/>
</dbReference>
<accession>A0ABQ4EUE6</accession>
<sequence length="363" mass="39552">MDPRVNLIREFSPEQYASALDAWEWADIADKVPLFASPFGDVFLRSDDGCWFLSILHGTLTRCWDDVEELRAELDTPEGQQRYLMAGLAQEAERAGIVPAAKQIYDFKHPPVAGGPVTLDNIHALDFVVGVNVAGQIHGQVKDLPEGAEFSISTDVALGWAAIEVALHDLYGDTEPVGTFAPDVPYSAGGPDPLDAIQIYAPDEPRPHWHLVSFGMSELYEKVTDDPEESGWGIEFSIRLARRPSDEAPPKWAAVLLQQLARYVLAERPFAPGHTIHCAPGTFNDGPDQEADSPTELAALAFAVDPQLGVLDTPHGRVTFLQVVALTEPEYGAARGGNAAAVLERVERDVPLHIVDRGRPSVL</sequence>
<keyword evidence="3" id="KW-1185">Reference proteome</keyword>
<dbReference type="InterPro" id="IPR020941">
    <property type="entry name" value="SUFU-like_domain"/>
</dbReference>
<reference evidence="2 3" key="1">
    <citation type="submission" date="2021-01" db="EMBL/GenBank/DDBJ databases">
        <title>Whole genome shotgun sequence of Plantactinospora mayteni NBRC 109088.</title>
        <authorList>
            <person name="Komaki H."/>
            <person name="Tamura T."/>
        </authorList>
    </citation>
    <scope>NUCLEOTIDE SEQUENCE [LARGE SCALE GENOMIC DNA]</scope>
    <source>
        <strain evidence="2 3">NBRC 109088</strain>
    </source>
</reference>
<protein>
    <recommendedName>
        <fullName evidence="1">Suppressor of fused-like domain-containing protein</fullName>
    </recommendedName>
</protein>
<organism evidence="2 3">
    <name type="scientific">Plantactinospora mayteni</name>
    <dbReference type="NCBI Taxonomy" id="566021"/>
    <lineage>
        <taxon>Bacteria</taxon>
        <taxon>Bacillati</taxon>
        <taxon>Actinomycetota</taxon>
        <taxon>Actinomycetes</taxon>
        <taxon>Micromonosporales</taxon>
        <taxon>Micromonosporaceae</taxon>
        <taxon>Plantactinospora</taxon>
    </lineage>
</organism>
<dbReference type="PANTHER" id="PTHR10928">
    <property type="entry name" value="SUPPRESSOR OF FUSED"/>
    <property type="match status" value="1"/>
</dbReference>
<dbReference type="Pfam" id="PF05076">
    <property type="entry name" value="SUFU"/>
    <property type="match status" value="1"/>
</dbReference>
<dbReference type="PANTHER" id="PTHR10928:SF2">
    <property type="entry name" value="SUPPRESSOR OF FUSED HOMOLOG"/>
    <property type="match status" value="1"/>
</dbReference>
<name>A0ABQ4EUE6_9ACTN</name>
<comment type="caution">
    <text evidence="2">The sequence shown here is derived from an EMBL/GenBank/DDBJ whole genome shotgun (WGS) entry which is preliminary data.</text>
</comment>
<evidence type="ECO:0000313" key="3">
    <source>
        <dbReference type="Proteomes" id="UP000621500"/>
    </source>
</evidence>
<evidence type="ECO:0000259" key="1">
    <source>
        <dbReference type="Pfam" id="PF05076"/>
    </source>
</evidence>
<feature type="domain" description="Suppressor of fused-like" evidence="1">
    <location>
        <begin position="190"/>
        <end position="360"/>
    </location>
</feature>
<dbReference type="SUPFAM" id="SSF103359">
    <property type="entry name" value="Suppressor of Fused, N-terminal domain"/>
    <property type="match status" value="1"/>
</dbReference>
<dbReference type="EMBL" id="BONX01000034">
    <property type="protein sequence ID" value="GIG98282.1"/>
    <property type="molecule type" value="Genomic_DNA"/>
</dbReference>